<dbReference type="PANTHER" id="PTHR35349">
    <property type="entry name" value="DYNACTIN-ASSOCIATED PROTEIN"/>
    <property type="match status" value="1"/>
</dbReference>
<accession>M3YYE4</accession>
<dbReference type="GO" id="GO:0005794">
    <property type="term" value="C:Golgi apparatus"/>
    <property type="evidence" value="ECO:0007669"/>
    <property type="project" value="TreeGrafter"/>
</dbReference>
<keyword evidence="2" id="KW-0472">Membrane</keyword>
<reference evidence="4" key="1">
    <citation type="submission" date="2024-06" db="UniProtKB">
        <authorList>
            <consortium name="Ensembl"/>
        </authorList>
    </citation>
    <scope>IDENTIFICATION</scope>
</reference>
<dbReference type="EMBL" id="AEYP01017806">
    <property type="status" value="NOT_ANNOTATED_CDS"/>
    <property type="molecule type" value="Genomic_DNA"/>
</dbReference>
<dbReference type="InterPro" id="IPR053297">
    <property type="entry name" value="Dynactin-associated"/>
</dbReference>
<proteinExistence type="predicted"/>
<evidence type="ECO:0000256" key="1">
    <source>
        <dbReference type="SAM" id="MobiDB-lite"/>
    </source>
</evidence>
<sequence length="261" mass="29055">MDRKHGKYVVNVERSENQSPITCSDDQEAHSSACWHRPSNDTTSHVSSNLTGLYVSPGVIVHSRCPHIELSNAQASEPSWWREPPKPYPAQRCKEIEYRHPWSCSPVRMHGDRHHAEDIEQSPVELLPRNPYCSNEGTHCGCRLPTGTLQPQWVTAKPWSLWKTFLVCLLACLIATTLVVLVLYFVHFSKPINSTNITIHADGKSNRVTCIPGSTPSPALSTLPGSPTPLPNQSSPAKVSPSPMETTKTTLEHEIIIEDEK</sequence>
<keyword evidence="2" id="KW-0812">Transmembrane</keyword>
<feature type="region of interest" description="Disordered" evidence="1">
    <location>
        <begin position="218"/>
        <end position="249"/>
    </location>
</feature>
<dbReference type="GeneTree" id="ENSGT00730000111785"/>
<dbReference type="Ensembl" id="ENSMPUT00000016599.1">
    <property type="protein sequence ID" value="ENSMPUP00000016354.1"/>
    <property type="gene ID" value="ENSMPUG00000016457.1"/>
</dbReference>
<evidence type="ECO:0000259" key="3">
    <source>
        <dbReference type="Pfam" id="PF15675"/>
    </source>
</evidence>
<dbReference type="EMBL" id="AEYP01017808">
    <property type="status" value="NOT_ANNOTATED_CDS"/>
    <property type="molecule type" value="Genomic_DNA"/>
</dbReference>
<dbReference type="eggNOG" id="ENOG502THH9">
    <property type="taxonomic scope" value="Eukaryota"/>
</dbReference>
<dbReference type="AlphaFoldDB" id="M3YYE4"/>
<organism evidence="4">
    <name type="scientific">Mustela putorius furo</name>
    <name type="common">European domestic ferret</name>
    <name type="synonym">Mustela furo</name>
    <dbReference type="NCBI Taxonomy" id="9669"/>
    <lineage>
        <taxon>Eukaryota</taxon>
        <taxon>Metazoa</taxon>
        <taxon>Chordata</taxon>
        <taxon>Craniata</taxon>
        <taxon>Vertebrata</taxon>
        <taxon>Euteleostomi</taxon>
        <taxon>Mammalia</taxon>
        <taxon>Eutheria</taxon>
        <taxon>Laurasiatheria</taxon>
        <taxon>Carnivora</taxon>
        <taxon>Caniformia</taxon>
        <taxon>Musteloidea</taxon>
        <taxon>Mustelidae</taxon>
        <taxon>Mustelinae</taxon>
        <taxon>Mustela</taxon>
    </lineage>
</organism>
<name>M3YYE4_MUSPF</name>
<dbReference type="HOGENOM" id="CLU_1065423_0_0_1"/>
<evidence type="ECO:0000256" key="2">
    <source>
        <dbReference type="SAM" id="Phobius"/>
    </source>
</evidence>
<dbReference type="GO" id="GO:0005886">
    <property type="term" value="C:plasma membrane"/>
    <property type="evidence" value="ECO:0007669"/>
    <property type="project" value="TreeGrafter"/>
</dbReference>
<protein>
    <recommendedName>
        <fullName evidence="3">CLLAC-motif containing domain-containing protein</fullName>
    </recommendedName>
</protein>
<dbReference type="Pfam" id="PF15675">
    <property type="entry name" value="CLLAC"/>
    <property type="match status" value="1"/>
</dbReference>
<dbReference type="InterPro" id="IPR031379">
    <property type="entry name" value="CLLAC"/>
</dbReference>
<feature type="transmembrane region" description="Helical" evidence="2">
    <location>
        <begin position="165"/>
        <end position="186"/>
    </location>
</feature>
<dbReference type="PANTHER" id="PTHR35349:SF5">
    <property type="entry name" value="DYNACTIN ASSOCIATED PROTEIN"/>
    <property type="match status" value="1"/>
</dbReference>
<feature type="domain" description="CLLAC-motif containing" evidence="3">
    <location>
        <begin position="158"/>
        <end position="187"/>
    </location>
</feature>
<keyword evidence="2" id="KW-1133">Transmembrane helix</keyword>
<evidence type="ECO:0000313" key="4">
    <source>
        <dbReference type="Ensembl" id="ENSMPUP00000016354.1"/>
    </source>
</evidence>
<dbReference type="EMBL" id="AEYP01017807">
    <property type="status" value="NOT_ANNOTATED_CDS"/>
    <property type="molecule type" value="Genomic_DNA"/>
</dbReference>
<feature type="compositionally biased region" description="Polar residues" evidence="1">
    <location>
        <begin position="232"/>
        <end position="249"/>
    </location>
</feature>
<dbReference type="InParanoid" id="M3YYE4"/>